<evidence type="ECO:0000256" key="2">
    <source>
        <dbReference type="SAM" id="SignalP"/>
    </source>
</evidence>
<dbReference type="RefSeq" id="WP_193637621.1">
    <property type="nucleotide sequence ID" value="NZ_JADCSA010000005.1"/>
</dbReference>
<dbReference type="EMBL" id="JADCSA010000005">
    <property type="protein sequence ID" value="MBE7324285.1"/>
    <property type="molecule type" value="Genomic_DNA"/>
</dbReference>
<evidence type="ECO:0000313" key="3">
    <source>
        <dbReference type="EMBL" id="MBE7324285.1"/>
    </source>
</evidence>
<sequence length="251" mass="25248">MATVVRTASRRVVAALAATLVALLVTGCGEEEPATDPSSEPTVSPPPSDDPTTAPTTEPSPDPTAPGQPALWPASDVIFDDPVEAAQDFLDTVLEAGEAGEFRQGDSRSGEVDALFTGESGDRSIVRSTLLLRQLGADGGWFVIAAVSPHAAITTPESLAQVPAARLSVEGVGRGFEATLNVSARVAGVAGEPLDLQIAQGGPAAKALPFTTTLDLSGAAAGDVVTLMVRGGTGLETDPGDFGAIPVVIGG</sequence>
<keyword evidence="2" id="KW-0732">Signal</keyword>
<protein>
    <recommendedName>
        <fullName evidence="5">Bacterial spore germination immunoglobulin-like domain-containing protein</fullName>
    </recommendedName>
</protein>
<evidence type="ECO:0000256" key="1">
    <source>
        <dbReference type="SAM" id="MobiDB-lite"/>
    </source>
</evidence>
<feature type="region of interest" description="Disordered" evidence="1">
    <location>
        <begin position="30"/>
        <end position="74"/>
    </location>
</feature>
<keyword evidence="4" id="KW-1185">Reference proteome</keyword>
<dbReference type="Proteomes" id="UP000756387">
    <property type="component" value="Unassembled WGS sequence"/>
</dbReference>
<gene>
    <name evidence="3" type="ORF">IEQ44_06440</name>
</gene>
<accession>A0ABR9RT18</accession>
<feature type="signal peptide" evidence="2">
    <location>
        <begin position="1"/>
        <end position="17"/>
    </location>
</feature>
<evidence type="ECO:0008006" key="5">
    <source>
        <dbReference type="Google" id="ProtNLM"/>
    </source>
</evidence>
<organism evidence="3 4">
    <name type="scientific">Nocardioides malaquae</name>
    <dbReference type="NCBI Taxonomy" id="2773426"/>
    <lineage>
        <taxon>Bacteria</taxon>
        <taxon>Bacillati</taxon>
        <taxon>Actinomycetota</taxon>
        <taxon>Actinomycetes</taxon>
        <taxon>Propionibacteriales</taxon>
        <taxon>Nocardioidaceae</taxon>
        <taxon>Nocardioides</taxon>
    </lineage>
</organism>
<feature type="chain" id="PRO_5045361845" description="Bacterial spore germination immunoglobulin-like domain-containing protein" evidence="2">
    <location>
        <begin position="18"/>
        <end position="251"/>
    </location>
</feature>
<name>A0ABR9RT18_9ACTN</name>
<reference evidence="3 4" key="1">
    <citation type="submission" date="2020-10" db="EMBL/GenBank/DDBJ databases">
        <title>Nocardioides sp. isolated from sludge.</title>
        <authorList>
            <person name="Zhang X."/>
        </authorList>
    </citation>
    <scope>NUCLEOTIDE SEQUENCE [LARGE SCALE GENOMIC DNA]</scope>
    <source>
        <strain evidence="3 4">Y6</strain>
    </source>
</reference>
<comment type="caution">
    <text evidence="3">The sequence shown here is derived from an EMBL/GenBank/DDBJ whole genome shotgun (WGS) entry which is preliminary data.</text>
</comment>
<dbReference type="PROSITE" id="PS51257">
    <property type="entry name" value="PROKAR_LIPOPROTEIN"/>
    <property type="match status" value="1"/>
</dbReference>
<proteinExistence type="predicted"/>
<evidence type="ECO:0000313" key="4">
    <source>
        <dbReference type="Proteomes" id="UP000756387"/>
    </source>
</evidence>